<dbReference type="AlphaFoldDB" id="A0A914HBG0"/>
<keyword evidence="3" id="KW-1185">Reference proteome</keyword>
<feature type="signal peptide" evidence="2">
    <location>
        <begin position="1"/>
        <end position="38"/>
    </location>
</feature>
<sequence>MSSSPFTSAPVPPNQLPLLPLLRLLLLLLLPLPPTVRCSSGVCPAGQFRFGPCIGGQCPPTCPGVCTCMGGQDCCTNQNIGGISGPTSTGGASLTRLLLAFLLGNGRPGLPALQLALCRDNALNCPLYLTYCQLPLYALCIPPPPHFRRIHCTATCGGCGDDTLGLLLARLLFGGSTTTAPPLASAQVAIRDKMPPIRAIQKEPKSTNKSSTIPRPNGNRTESPSQKTAPTTARPMLQFAIPPGLAIPRQQQQLLQAMAGRAREGSIFHRPKSDRSIDSVRPSLSLLTDQ</sequence>
<protein>
    <submittedName>
        <fullName evidence="4">Uncharacterized protein</fullName>
    </submittedName>
</protein>
<dbReference type="Proteomes" id="UP000887572">
    <property type="component" value="Unplaced"/>
</dbReference>
<feature type="compositionally biased region" description="Basic and acidic residues" evidence="1">
    <location>
        <begin position="261"/>
        <end position="278"/>
    </location>
</feature>
<dbReference type="WBParaSite" id="Gr19_v10_g15976.t1">
    <property type="protein sequence ID" value="Gr19_v10_g15976.t1"/>
    <property type="gene ID" value="Gr19_v10_g15976"/>
</dbReference>
<organism evidence="3 4">
    <name type="scientific">Globodera rostochiensis</name>
    <name type="common">Golden nematode worm</name>
    <name type="synonym">Heterodera rostochiensis</name>
    <dbReference type="NCBI Taxonomy" id="31243"/>
    <lineage>
        <taxon>Eukaryota</taxon>
        <taxon>Metazoa</taxon>
        <taxon>Ecdysozoa</taxon>
        <taxon>Nematoda</taxon>
        <taxon>Chromadorea</taxon>
        <taxon>Rhabditida</taxon>
        <taxon>Tylenchina</taxon>
        <taxon>Tylenchomorpha</taxon>
        <taxon>Tylenchoidea</taxon>
        <taxon>Heteroderidae</taxon>
        <taxon>Heteroderinae</taxon>
        <taxon>Globodera</taxon>
    </lineage>
</organism>
<keyword evidence="2" id="KW-0732">Signal</keyword>
<feature type="chain" id="PRO_5038101048" evidence="2">
    <location>
        <begin position="39"/>
        <end position="290"/>
    </location>
</feature>
<name>A0A914HBG0_GLORO</name>
<evidence type="ECO:0000256" key="2">
    <source>
        <dbReference type="SAM" id="SignalP"/>
    </source>
</evidence>
<feature type="compositionally biased region" description="Basic and acidic residues" evidence="1">
    <location>
        <begin position="197"/>
        <end position="206"/>
    </location>
</feature>
<feature type="region of interest" description="Disordered" evidence="1">
    <location>
        <begin position="197"/>
        <end position="231"/>
    </location>
</feature>
<feature type="region of interest" description="Disordered" evidence="1">
    <location>
        <begin position="250"/>
        <end position="290"/>
    </location>
</feature>
<evidence type="ECO:0000256" key="1">
    <source>
        <dbReference type="SAM" id="MobiDB-lite"/>
    </source>
</evidence>
<reference evidence="4" key="1">
    <citation type="submission" date="2022-11" db="UniProtKB">
        <authorList>
            <consortium name="WormBaseParasite"/>
        </authorList>
    </citation>
    <scope>IDENTIFICATION</scope>
</reference>
<evidence type="ECO:0000313" key="3">
    <source>
        <dbReference type="Proteomes" id="UP000887572"/>
    </source>
</evidence>
<feature type="compositionally biased region" description="Polar residues" evidence="1">
    <location>
        <begin position="207"/>
        <end position="231"/>
    </location>
</feature>
<evidence type="ECO:0000313" key="4">
    <source>
        <dbReference type="WBParaSite" id="Gr19_v10_g15976.t1"/>
    </source>
</evidence>
<accession>A0A914HBG0</accession>
<proteinExistence type="predicted"/>